<dbReference type="InterPro" id="IPR019826">
    <property type="entry name" value="Carboxylesterase_B_AS"/>
</dbReference>
<proteinExistence type="inferred from homology"/>
<evidence type="ECO:0000259" key="4">
    <source>
        <dbReference type="Pfam" id="PF00135"/>
    </source>
</evidence>
<dbReference type="GO" id="GO:0016787">
    <property type="term" value="F:hydrolase activity"/>
    <property type="evidence" value="ECO:0007669"/>
    <property type="project" value="UniProtKB-KW"/>
</dbReference>
<feature type="domain" description="Carboxylesterase type B" evidence="4">
    <location>
        <begin position="3"/>
        <end position="300"/>
    </location>
</feature>
<reference evidence="6" key="1">
    <citation type="journal article" date="2017" name="Nat. Commun.">
        <title>The North American bullfrog draft genome provides insight into hormonal regulation of long noncoding RNA.</title>
        <authorList>
            <person name="Hammond S.A."/>
            <person name="Warren R.L."/>
            <person name="Vandervalk B.P."/>
            <person name="Kucuk E."/>
            <person name="Khan H."/>
            <person name="Gibb E.A."/>
            <person name="Pandoh P."/>
            <person name="Kirk H."/>
            <person name="Zhao Y."/>
            <person name="Jones M."/>
            <person name="Mungall A.J."/>
            <person name="Coope R."/>
            <person name="Pleasance S."/>
            <person name="Moore R.A."/>
            <person name="Holt R.A."/>
            <person name="Round J.M."/>
            <person name="Ohora S."/>
            <person name="Walle B.V."/>
            <person name="Veldhoen N."/>
            <person name="Helbing C.C."/>
            <person name="Birol I."/>
        </authorList>
    </citation>
    <scope>NUCLEOTIDE SEQUENCE [LARGE SCALE GENOMIC DNA]</scope>
</reference>
<evidence type="ECO:0000313" key="6">
    <source>
        <dbReference type="Proteomes" id="UP000228934"/>
    </source>
</evidence>
<dbReference type="EMBL" id="KV924928">
    <property type="protein sequence ID" value="PIO39353.1"/>
    <property type="molecule type" value="Genomic_DNA"/>
</dbReference>
<dbReference type="InterPro" id="IPR029058">
    <property type="entry name" value="AB_hydrolase_fold"/>
</dbReference>
<reference evidence="5" key="2">
    <citation type="submission" date="2017-08" db="EMBL/GenBank/DDBJ databases">
        <title>Assembly of the North American Bullfrog Genome.</title>
        <authorList>
            <person name="Warren R.L."/>
            <person name="Vandervalk B.P."/>
            <person name="Kucuk E."/>
            <person name="Birol I."/>
            <person name="Helbing C."/>
            <person name="Pandoh P."/>
            <person name="Behsaz B."/>
            <person name="Mohamadi H."/>
            <person name="Chu J."/>
            <person name="Jackman S."/>
            <person name="Hammond S.A."/>
            <person name="Veldhoen N."/>
            <person name="Kirk H."/>
            <person name="Zhao Y."/>
            <person name="Coope R."/>
            <person name="Pleasance S."/>
            <person name="Moore R."/>
            <person name="Holt R."/>
        </authorList>
    </citation>
    <scope>NUCLEOTIDE SEQUENCE</scope>
    <source>
        <strain evidence="5">Bruno</strain>
        <tissue evidence="5">Liver</tissue>
    </source>
</reference>
<evidence type="ECO:0000313" key="5">
    <source>
        <dbReference type="EMBL" id="PIO39353.1"/>
    </source>
</evidence>
<dbReference type="PANTHER" id="PTHR11559">
    <property type="entry name" value="CARBOXYLESTERASE"/>
    <property type="match status" value="1"/>
</dbReference>
<evidence type="ECO:0000256" key="2">
    <source>
        <dbReference type="ARBA" id="ARBA00022801"/>
    </source>
</evidence>
<evidence type="ECO:0000256" key="1">
    <source>
        <dbReference type="ARBA" id="ARBA00005964"/>
    </source>
</evidence>
<evidence type="ECO:0000256" key="3">
    <source>
        <dbReference type="RuleBase" id="RU361235"/>
    </source>
</evidence>
<protein>
    <recommendedName>
        <fullName evidence="3">Carboxylic ester hydrolase</fullName>
        <ecNumber evidence="3">3.1.1.-</ecNumber>
    </recommendedName>
</protein>
<dbReference type="Pfam" id="PF00135">
    <property type="entry name" value="COesterase"/>
    <property type="match status" value="2"/>
</dbReference>
<dbReference type="EC" id="3.1.1.-" evidence="3"/>
<dbReference type="OrthoDB" id="3200163at2759"/>
<accession>A0A2G9SIK5</accession>
<gene>
    <name evidence="5" type="ORF">AB205_0112720</name>
</gene>
<dbReference type="Proteomes" id="UP000228934">
    <property type="component" value="Unassembled WGS sequence"/>
</dbReference>
<dbReference type="PROSITE" id="PS00122">
    <property type="entry name" value="CARBOXYLESTERASE_B_1"/>
    <property type="match status" value="1"/>
</dbReference>
<keyword evidence="6" id="KW-1185">Reference proteome</keyword>
<dbReference type="SUPFAM" id="SSF53474">
    <property type="entry name" value="alpha/beta-Hydrolases"/>
    <property type="match status" value="1"/>
</dbReference>
<name>A0A2G9SIK5_AQUCT</name>
<comment type="similarity">
    <text evidence="1 3">Belongs to the type-B carboxylesterase/lipase family.</text>
</comment>
<dbReference type="InterPro" id="IPR050309">
    <property type="entry name" value="Type-B_Carboxylest/Lipase"/>
</dbReference>
<dbReference type="AlphaFoldDB" id="A0A2G9SIK5"/>
<sequence length="376" mass="41588">MGIVVPKHLECQGSASLVMVFIHGGGLVTGGASLFEGSALSVYEDVVVVTVQYRLGILGFFSKGDEKVPGNFGVLDQVAALRWVQENIRNFGGDPGSVTIFGQSAGALTVSVLAMSPMSKGLFHRAIAESGVPLLPGFAANTPEDLIPFNNVLANISGCDRSTLLDCLMEMTEEEITEMPLIVLPLFVDGVFLPRPVEDILTAGEMNAVPFMVGLNEHEFGWMIPQSMNLPGLTDGMDRETAERNVRSFPQLSFVSGFLPLVMEEYFGDVDDPLQIRERFLELCCDLFFVIPALKFARYLRGNFTEEEKLLSRIMMKYWANFARSGDPNGPGLVKWPQYEDDEGYLEIGMKQRSAVRLRGIRHRLDRDPPRKNAKV</sequence>
<organism evidence="5 6">
    <name type="scientific">Aquarana catesbeiana</name>
    <name type="common">American bullfrog</name>
    <name type="synonym">Rana catesbeiana</name>
    <dbReference type="NCBI Taxonomy" id="8400"/>
    <lineage>
        <taxon>Eukaryota</taxon>
        <taxon>Metazoa</taxon>
        <taxon>Chordata</taxon>
        <taxon>Craniata</taxon>
        <taxon>Vertebrata</taxon>
        <taxon>Euteleostomi</taxon>
        <taxon>Amphibia</taxon>
        <taxon>Batrachia</taxon>
        <taxon>Anura</taxon>
        <taxon>Neobatrachia</taxon>
        <taxon>Ranoidea</taxon>
        <taxon>Ranidae</taxon>
        <taxon>Aquarana</taxon>
    </lineage>
</organism>
<dbReference type="InterPro" id="IPR002018">
    <property type="entry name" value="CarbesteraseB"/>
</dbReference>
<keyword evidence="2 3" id="KW-0378">Hydrolase</keyword>
<feature type="domain" description="Carboxylesterase type B" evidence="4">
    <location>
        <begin position="303"/>
        <end position="353"/>
    </location>
</feature>
<dbReference type="EMBL" id="KV924928">
    <property type="protein sequence ID" value="PIO39354.1"/>
    <property type="molecule type" value="Genomic_DNA"/>
</dbReference>
<dbReference type="Gene3D" id="3.40.50.1820">
    <property type="entry name" value="alpha/beta hydrolase"/>
    <property type="match status" value="1"/>
</dbReference>